<name>A0A485K5H4_9STRA</name>
<evidence type="ECO:0000313" key="4">
    <source>
        <dbReference type="Proteomes" id="UP000332933"/>
    </source>
</evidence>
<dbReference type="PROSITE" id="PS50195">
    <property type="entry name" value="PX"/>
    <property type="match status" value="1"/>
</dbReference>
<dbReference type="GO" id="GO:0035091">
    <property type="term" value="F:phosphatidylinositol binding"/>
    <property type="evidence" value="ECO:0007669"/>
    <property type="project" value="InterPro"/>
</dbReference>
<keyword evidence="4" id="KW-1185">Reference proteome</keyword>
<organism evidence="3 4">
    <name type="scientific">Aphanomyces stellatus</name>
    <dbReference type="NCBI Taxonomy" id="120398"/>
    <lineage>
        <taxon>Eukaryota</taxon>
        <taxon>Sar</taxon>
        <taxon>Stramenopiles</taxon>
        <taxon>Oomycota</taxon>
        <taxon>Saprolegniomycetes</taxon>
        <taxon>Saprolegniales</taxon>
        <taxon>Verrucalvaceae</taxon>
        <taxon>Aphanomyces</taxon>
    </lineage>
</organism>
<sequence length="172" mass="18560">MAIQSYPAATALSVTPIAAAAAPTASLRIKDWSYNKSGSFVEFAIVVHDFNKSAYKHPNVYIVRNRFSQFSTLHKSLRASGFAVPDMPTVDLWTNVLIALTPGPILAQRQKQLQHFLDCVSQSAAMQATAAFKVFAQSNKAPLGYVSLKDVRIHPMGNATVSSPARLGNAVA</sequence>
<dbReference type="Gene3D" id="3.30.1520.10">
    <property type="entry name" value="Phox-like domain"/>
    <property type="match status" value="1"/>
</dbReference>
<dbReference type="Pfam" id="PF00787">
    <property type="entry name" value="PX"/>
    <property type="match status" value="1"/>
</dbReference>
<accession>A0A485K5H4</accession>
<dbReference type="EMBL" id="CAADRA010000027">
    <property type="protein sequence ID" value="VFT77742.1"/>
    <property type="molecule type" value="Genomic_DNA"/>
</dbReference>
<reference evidence="2" key="2">
    <citation type="submission" date="2019-06" db="EMBL/GenBank/DDBJ databases">
        <title>Genomics analysis of Aphanomyces spp. identifies a new class of oomycete effector associated with host adaptation.</title>
        <authorList>
            <person name="Gaulin E."/>
        </authorList>
    </citation>
    <scope>NUCLEOTIDE SEQUENCE</scope>
    <source>
        <strain evidence="2">CBS 578.67</strain>
    </source>
</reference>
<dbReference type="CDD" id="cd06093">
    <property type="entry name" value="PX_domain"/>
    <property type="match status" value="1"/>
</dbReference>
<feature type="domain" description="PX" evidence="1">
    <location>
        <begin position="21"/>
        <end position="142"/>
    </location>
</feature>
<dbReference type="AlphaFoldDB" id="A0A485K5H4"/>
<dbReference type="SUPFAM" id="SSF64268">
    <property type="entry name" value="PX domain"/>
    <property type="match status" value="1"/>
</dbReference>
<evidence type="ECO:0000313" key="3">
    <source>
        <dbReference type="EMBL" id="VFT77742.1"/>
    </source>
</evidence>
<dbReference type="InterPro" id="IPR001683">
    <property type="entry name" value="PX_dom"/>
</dbReference>
<reference evidence="3 4" key="1">
    <citation type="submission" date="2019-03" db="EMBL/GenBank/DDBJ databases">
        <authorList>
            <person name="Gaulin E."/>
            <person name="Dumas B."/>
        </authorList>
    </citation>
    <scope>NUCLEOTIDE SEQUENCE [LARGE SCALE GENOMIC DNA]</scope>
    <source>
        <strain evidence="3">CBS 568.67</strain>
    </source>
</reference>
<proteinExistence type="predicted"/>
<dbReference type="EMBL" id="VJMH01000027">
    <property type="protein sequence ID" value="KAF0720162.1"/>
    <property type="molecule type" value="Genomic_DNA"/>
</dbReference>
<gene>
    <name evidence="3" type="primary">Aste57867_517</name>
    <name evidence="2" type="ORF">As57867_000516</name>
    <name evidence="3" type="ORF">ASTE57867_517</name>
</gene>
<dbReference type="Proteomes" id="UP000332933">
    <property type="component" value="Unassembled WGS sequence"/>
</dbReference>
<dbReference type="InterPro" id="IPR036871">
    <property type="entry name" value="PX_dom_sf"/>
</dbReference>
<evidence type="ECO:0000259" key="1">
    <source>
        <dbReference type="PROSITE" id="PS50195"/>
    </source>
</evidence>
<protein>
    <submittedName>
        <fullName evidence="3">Aste57867_517 protein</fullName>
    </submittedName>
</protein>
<evidence type="ECO:0000313" key="2">
    <source>
        <dbReference type="EMBL" id="KAF0720162.1"/>
    </source>
</evidence>
<dbReference type="OrthoDB" id="93876at2759"/>